<protein>
    <submittedName>
        <fullName evidence="9">4-hydroxy-3-methylbut-2-enyl diphosphate reductase</fullName>
        <ecNumber evidence="9">1.17.7.4</ecNumber>
    </submittedName>
</protein>
<evidence type="ECO:0000256" key="5">
    <source>
        <dbReference type="ARBA" id="ARBA00023004"/>
    </source>
</evidence>
<comment type="cofactor">
    <cofactor evidence="1">
        <name>[4Fe-4S] cluster</name>
        <dbReference type="ChEBI" id="CHEBI:49883"/>
    </cofactor>
</comment>
<dbReference type="GO" id="GO:0019288">
    <property type="term" value="P:isopentenyl diphosphate biosynthetic process, methylerythritol 4-phosphate pathway"/>
    <property type="evidence" value="ECO:0007669"/>
    <property type="project" value="InterPro"/>
</dbReference>
<dbReference type="Pfam" id="PF02401">
    <property type="entry name" value="LYTB"/>
    <property type="match status" value="1"/>
</dbReference>
<evidence type="ECO:0000256" key="1">
    <source>
        <dbReference type="ARBA" id="ARBA00001966"/>
    </source>
</evidence>
<keyword evidence="2" id="KW-0004">4Fe-4S</keyword>
<dbReference type="GO" id="GO:0051745">
    <property type="term" value="F:4-hydroxy-3-methylbut-2-enyl diphosphate reductase activity"/>
    <property type="evidence" value="ECO:0007669"/>
    <property type="project" value="UniProtKB-EC"/>
</dbReference>
<evidence type="ECO:0000313" key="9">
    <source>
        <dbReference type="EMBL" id="CAA9335067.1"/>
    </source>
</evidence>
<sequence length="421" mass="46357">MEQTYFRRGFGLKKEVAPLIRSEYHSTLVERIRARGYRETWGEGSRQVTVRLAEEFGFCYGVDRAVEYAYETRAQFPGRRIFLLGEIIHNPHVNRRLTEMGVVFLHPDGEGAFDFTGLVPDDVVILPAFGATVADFRRLQAVGCILVDTTCGSVLNVWKRVEQYARDGFTALIHGKHLHEETRATASQALKYPEWRFLIVRDMPEARRVMDYIEQAPGALSRAEFLEHFTPKASAGFDPDLHLRRIGVANQTTMLSGESLAIAAEVGTSLTRRHGGEPGFELSHHFRSFDTICSATQERQDAVHQLVDGPDGPPDVMVVIGGCNPPQTPHPALLLRPPPVTFHVADASCIDPEAGTIRFKPAGTPLDAPEVVAEDWLPPGPLTVGLTAGASTPNNKIGEAVERLLRTRGLAVDDVPEPAAA</sequence>
<evidence type="ECO:0000256" key="3">
    <source>
        <dbReference type="ARBA" id="ARBA00022723"/>
    </source>
</evidence>
<evidence type="ECO:0000256" key="2">
    <source>
        <dbReference type="ARBA" id="ARBA00022485"/>
    </source>
</evidence>
<dbReference type="PANTHER" id="PTHR31619:SF5">
    <property type="entry name" value="4-HYDROXY-3-METHYLBUT-2-ENYL DIPHOSPHATE REDUCTASE, CHLOROPLASTIC"/>
    <property type="match status" value="1"/>
</dbReference>
<keyword evidence="4 9" id="KW-0560">Oxidoreductase</keyword>
<name>A0A6J4LJ22_9BACT</name>
<dbReference type="GO" id="GO:0051539">
    <property type="term" value="F:4 iron, 4 sulfur cluster binding"/>
    <property type="evidence" value="ECO:0007669"/>
    <property type="project" value="UniProtKB-KW"/>
</dbReference>
<dbReference type="EMBL" id="CADCTV010000497">
    <property type="protein sequence ID" value="CAA9335067.1"/>
    <property type="molecule type" value="Genomic_DNA"/>
</dbReference>
<evidence type="ECO:0000256" key="8">
    <source>
        <dbReference type="ARBA" id="ARBA00046314"/>
    </source>
</evidence>
<gene>
    <name evidence="9" type="ORF">AVDCRST_MAG89-2338</name>
</gene>
<organism evidence="9">
    <name type="scientific">uncultured Gemmatimonadota bacterium</name>
    <dbReference type="NCBI Taxonomy" id="203437"/>
    <lineage>
        <taxon>Bacteria</taxon>
        <taxon>Pseudomonadati</taxon>
        <taxon>Gemmatimonadota</taxon>
        <taxon>environmental samples</taxon>
    </lineage>
</organism>
<evidence type="ECO:0000256" key="7">
    <source>
        <dbReference type="ARBA" id="ARBA00046313"/>
    </source>
</evidence>
<evidence type="ECO:0000256" key="4">
    <source>
        <dbReference type="ARBA" id="ARBA00023002"/>
    </source>
</evidence>
<dbReference type="CDD" id="cd13944">
    <property type="entry name" value="lytB_ispH"/>
    <property type="match status" value="1"/>
</dbReference>
<dbReference type="Gene3D" id="3.40.1010.20">
    <property type="entry name" value="4-hydroxy-3-methylbut-2-enyl diphosphate reductase, catalytic domain"/>
    <property type="match status" value="2"/>
</dbReference>
<dbReference type="InterPro" id="IPR003451">
    <property type="entry name" value="LytB/IspH"/>
</dbReference>
<proteinExistence type="predicted"/>
<dbReference type="AlphaFoldDB" id="A0A6J4LJ22"/>
<dbReference type="PANTHER" id="PTHR31619">
    <property type="entry name" value="4-HYDROXY-3-METHYLBUT-2-ENYL DIPHOSPHATE REDUCTASE, CHLOROPLASTIC"/>
    <property type="match status" value="1"/>
</dbReference>
<evidence type="ECO:0000256" key="6">
    <source>
        <dbReference type="ARBA" id="ARBA00023014"/>
    </source>
</evidence>
<accession>A0A6J4LJ22</accession>
<keyword evidence="3" id="KW-0479">Metal-binding</keyword>
<dbReference type="GO" id="GO:0050992">
    <property type="term" value="P:dimethylallyl diphosphate biosynthetic process"/>
    <property type="evidence" value="ECO:0007669"/>
    <property type="project" value="InterPro"/>
</dbReference>
<dbReference type="NCBIfam" id="TIGR00216">
    <property type="entry name" value="ispH_lytB"/>
    <property type="match status" value="1"/>
</dbReference>
<dbReference type="NCBIfam" id="NF009911">
    <property type="entry name" value="PRK13371.1"/>
    <property type="match status" value="1"/>
</dbReference>
<reference evidence="9" key="1">
    <citation type="submission" date="2020-02" db="EMBL/GenBank/DDBJ databases">
        <authorList>
            <person name="Meier V. D."/>
        </authorList>
    </citation>
    <scope>NUCLEOTIDE SEQUENCE</scope>
    <source>
        <strain evidence="9">AVDCRST_MAG89</strain>
    </source>
</reference>
<dbReference type="EC" id="1.17.7.4" evidence="9"/>
<dbReference type="GO" id="GO:0046872">
    <property type="term" value="F:metal ion binding"/>
    <property type="evidence" value="ECO:0007669"/>
    <property type="project" value="UniProtKB-KW"/>
</dbReference>
<dbReference type="Gene3D" id="3.40.50.11270">
    <property type="match status" value="1"/>
</dbReference>
<keyword evidence="5" id="KW-0408">Iron</keyword>
<comment type="pathway">
    <text evidence="8">Isoprenoid biosynthesis; dimethylallyl diphosphate biosynthesis; dimethylallyl diphosphate from (2E)-4-hydroxy-3-methylbutenyl diphosphate: step 1/1.</text>
</comment>
<keyword evidence="6" id="KW-0411">Iron-sulfur</keyword>
<comment type="pathway">
    <text evidence="7">Isoprenoid biosynthesis; isopentenyl diphosphate biosynthesis via DXP pathway; isopentenyl diphosphate from 1-deoxy-D-xylulose 5-phosphate: step 6/6.</text>
</comment>